<dbReference type="AlphaFoldDB" id="A0A9P7FTC9"/>
<dbReference type="EMBL" id="JABCKI010005878">
    <property type="protein sequence ID" value="KAG5636920.1"/>
    <property type="molecule type" value="Genomic_DNA"/>
</dbReference>
<dbReference type="Gene3D" id="3.80.10.10">
    <property type="entry name" value="Ribonuclease Inhibitor"/>
    <property type="match status" value="1"/>
</dbReference>
<evidence type="ECO:0000313" key="1">
    <source>
        <dbReference type="EMBL" id="KAG5636920.1"/>
    </source>
</evidence>
<reference evidence="1" key="1">
    <citation type="submission" date="2021-02" db="EMBL/GenBank/DDBJ databases">
        <authorList>
            <person name="Nieuwenhuis M."/>
            <person name="Van De Peppel L.J.J."/>
        </authorList>
    </citation>
    <scope>NUCLEOTIDE SEQUENCE</scope>
    <source>
        <strain evidence="1">D49</strain>
    </source>
</reference>
<organism evidence="1 2">
    <name type="scientific">Sphagnurus paluster</name>
    <dbReference type="NCBI Taxonomy" id="117069"/>
    <lineage>
        <taxon>Eukaryota</taxon>
        <taxon>Fungi</taxon>
        <taxon>Dikarya</taxon>
        <taxon>Basidiomycota</taxon>
        <taxon>Agaricomycotina</taxon>
        <taxon>Agaricomycetes</taxon>
        <taxon>Agaricomycetidae</taxon>
        <taxon>Agaricales</taxon>
        <taxon>Tricholomatineae</taxon>
        <taxon>Lyophyllaceae</taxon>
        <taxon>Sphagnurus</taxon>
    </lineage>
</organism>
<keyword evidence="2" id="KW-1185">Reference proteome</keyword>
<reference evidence="1" key="2">
    <citation type="submission" date="2021-10" db="EMBL/GenBank/DDBJ databases">
        <title>Phylogenomics reveals ancestral predisposition of the termite-cultivated fungus Termitomyces towards a domesticated lifestyle.</title>
        <authorList>
            <person name="Auxier B."/>
            <person name="Grum-Grzhimaylo A."/>
            <person name="Cardenas M.E."/>
            <person name="Lodge J.D."/>
            <person name="Laessoe T."/>
            <person name="Pedersen O."/>
            <person name="Smith M.E."/>
            <person name="Kuyper T.W."/>
            <person name="Franco-Molano E.A."/>
            <person name="Baroni T.J."/>
            <person name="Aanen D.K."/>
        </authorList>
    </citation>
    <scope>NUCLEOTIDE SEQUENCE</scope>
    <source>
        <strain evidence="1">D49</strain>
    </source>
</reference>
<dbReference type="Proteomes" id="UP000717328">
    <property type="component" value="Unassembled WGS sequence"/>
</dbReference>
<dbReference type="OrthoDB" id="3365698at2759"/>
<gene>
    <name evidence="1" type="ORF">H0H81_006387</name>
</gene>
<sequence>MFNAKLPSELTSNWSSKLPYTGKLSIQRLPVEILCEIFFNSIADQPLNFAEEVWNSLDPMQAPWTLTRVCKSWRTVALANQRIWCHIRLHLRPYGSARPSKRGPSPLALILFLERSGSHPLYIHFGNSTTQLFHLLMSQSHRWREVSLYMPLPRLQLTSQIHGRVPILRHLTIIHCLTATGLTNALSTTSSPIRTFEVAPELREVYLDIGDPRGMVLPWPQLTQVGGRFLHDLQFLKSAANVVDLTVDAGSHPSTIRHERVRRLRVYGAANLEWLDTPALEELYIHAIPHPSSNNIRRTIAFIQQSSFALTALTLRDIWIDNEVNARALLESCPGLVQFHVSICGVAWNTLARLLTVTEHSCLLPKLQHLEILGRFLAHLDASIPGMLESRLRDRGKGMPKLKSISLVDVSVSPEDMNRLLELEKLGLCMSKTLRWVPRTQSLI</sequence>
<comment type="caution">
    <text evidence="1">The sequence shown here is derived from an EMBL/GenBank/DDBJ whole genome shotgun (WGS) entry which is preliminary data.</text>
</comment>
<name>A0A9P7FTC9_9AGAR</name>
<evidence type="ECO:0000313" key="2">
    <source>
        <dbReference type="Proteomes" id="UP000717328"/>
    </source>
</evidence>
<dbReference type="InterPro" id="IPR032675">
    <property type="entry name" value="LRR_dom_sf"/>
</dbReference>
<accession>A0A9P7FTC9</accession>
<proteinExistence type="predicted"/>
<evidence type="ECO:0008006" key="3">
    <source>
        <dbReference type="Google" id="ProtNLM"/>
    </source>
</evidence>
<dbReference type="Gene3D" id="1.20.1280.50">
    <property type="match status" value="1"/>
</dbReference>
<protein>
    <recommendedName>
        <fullName evidence="3">F-box domain-containing protein</fullName>
    </recommendedName>
</protein>